<dbReference type="EMBL" id="AFBI03000064">
    <property type="protein sequence ID" value="EJW02581.1"/>
    <property type="molecule type" value="Genomic_DNA"/>
</dbReference>
<evidence type="ECO:0000313" key="2">
    <source>
        <dbReference type="Proteomes" id="UP000003163"/>
    </source>
</evidence>
<gene>
    <name evidence="1" type="ORF">EDEG_03014</name>
</gene>
<organism evidence="1 2">
    <name type="scientific">Edhazardia aedis (strain USNM 41457)</name>
    <name type="common">Microsporidian parasite</name>
    <dbReference type="NCBI Taxonomy" id="1003232"/>
    <lineage>
        <taxon>Eukaryota</taxon>
        <taxon>Fungi</taxon>
        <taxon>Fungi incertae sedis</taxon>
        <taxon>Microsporidia</taxon>
        <taxon>Edhazardia</taxon>
    </lineage>
</organism>
<protein>
    <submittedName>
        <fullName evidence="1">Uncharacterized protein</fullName>
    </submittedName>
</protein>
<comment type="caution">
    <text evidence="1">The sequence shown here is derived from an EMBL/GenBank/DDBJ whole genome shotgun (WGS) entry which is preliminary data.</text>
</comment>
<evidence type="ECO:0000313" key="1">
    <source>
        <dbReference type="EMBL" id="EJW02581.1"/>
    </source>
</evidence>
<dbReference type="HOGENOM" id="CLU_2096841_0_0_1"/>
<dbReference type="AlphaFoldDB" id="J9D476"/>
<keyword evidence="2" id="KW-1185">Reference proteome</keyword>
<proteinExistence type="predicted"/>
<accession>J9D476</accession>
<dbReference type="VEuPathDB" id="MicrosporidiaDB:EDEG_03014"/>
<dbReference type="InParanoid" id="J9D476"/>
<reference evidence="2" key="2">
    <citation type="submission" date="2015-07" db="EMBL/GenBank/DDBJ databases">
        <title>Contrasting host-pathogen interactions and genome evolution in two generalist and specialist microsporidian pathogens of mosquitoes.</title>
        <authorList>
            <consortium name="The Broad Institute Genomics Platform"/>
            <consortium name="The Broad Institute Genome Sequencing Center for Infectious Disease"/>
            <person name="Cuomo C.A."/>
            <person name="Sanscrainte N.D."/>
            <person name="Goldberg J.M."/>
            <person name="Heiman D."/>
            <person name="Young S."/>
            <person name="Zeng Q."/>
            <person name="Becnel J.J."/>
            <person name="Birren B.W."/>
        </authorList>
    </citation>
    <scope>NUCLEOTIDE SEQUENCE [LARGE SCALE GENOMIC DNA]</scope>
    <source>
        <strain evidence="2">USNM 41457</strain>
    </source>
</reference>
<sequence length="116" mass="14149">MLKTINNSYCSSCSSHKYVCDETVTVDLAENYNYKILIYKKFKSKKFLFSSCKTQYYILCLSNKHLNYIILDDEILSNLKFFKLWHLNYNKYILDFYNFFNQKQKKYKILIFFSND</sequence>
<name>J9D476_EDHAE</name>
<dbReference type="Proteomes" id="UP000003163">
    <property type="component" value="Unassembled WGS sequence"/>
</dbReference>
<reference evidence="1 2" key="1">
    <citation type="submission" date="2011-08" db="EMBL/GenBank/DDBJ databases">
        <authorList>
            <person name="Liu Z.J."/>
            <person name="Shi F.L."/>
            <person name="Lu J.Q."/>
            <person name="Li M."/>
            <person name="Wang Z.L."/>
        </authorList>
    </citation>
    <scope>NUCLEOTIDE SEQUENCE [LARGE SCALE GENOMIC DNA]</scope>
    <source>
        <strain evidence="1 2">USNM 41457</strain>
    </source>
</reference>